<feature type="domain" description="LysM" evidence="3">
    <location>
        <begin position="148"/>
        <end position="203"/>
    </location>
</feature>
<dbReference type="PATRIC" id="fig|1543721.4.peg.1262"/>
<dbReference type="NCBIfam" id="TIGR03505">
    <property type="entry name" value="FimV_core"/>
    <property type="match status" value="1"/>
</dbReference>
<evidence type="ECO:0000256" key="2">
    <source>
        <dbReference type="SAM" id="Phobius"/>
    </source>
</evidence>
<dbReference type="KEGG" id="seds:AAY24_06105"/>
<gene>
    <name evidence="4" type="ORF">AAY24_06105</name>
</gene>
<keyword evidence="2" id="KW-1133">Transmembrane helix</keyword>
<dbReference type="EMBL" id="CP011412">
    <property type="protein sequence ID" value="AKH19992.1"/>
    <property type="molecule type" value="Genomic_DNA"/>
</dbReference>
<protein>
    <recommendedName>
        <fullName evidence="3">LysM domain-containing protein</fullName>
    </recommendedName>
</protein>
<keyword evidence="2" id="KW-0472">Membrane</keyword>
<dbReference type="Gene3D" id="1.20.58.2200">
    <property type="match status" value="1"/>
</dbReference>
<accession>A0A0F7JWE4</accession>
<feature type="compositionally biased region" description="Basic and acidic residues" evidence="1">
    <location>
        <begin position="288"/>
        <end position="305"/>
    </location>
</feature>
<dbReference type="Pfam" id="PF25800">
    <property type="entry name" value="FimV_N"/>
    <property type="match status" value="1"/>
</dbReference>
<dbReference type="InterPro" id="IPR038440">
    <property type="entry name" value="FimV_C_sf"/>
</dbReference>
<proteinExistence type="predicted"/>
<dbReference type="Proteomes" id="UP000034410">
    <property type="component" value="Chromosome"/>
</dbReference>
<dbReference type="Gene3D" id="1.25.40.10">
    <property type="entry name" value="Tetratricopeptide repeat domain"/>
    <property type="match status" value="1"/>
</dbReference>
<feature type="compositionally biased region" description="Low complexity" evidence="1">
    <location>
        <begin position="120"/>
        <end position="136"/>
    </location>
</feature>
<feature type="compositionally biased region" description="Low complexity" evidence="1">
    <location>
        <begin position="416"/>
        <end position="446"/>
    </location>
</feature>
<evidence type="ECO:0000313" key="5">
    <source>
        <dbReference type="Proteomes" id="UP000034410"/>
    </source>
</evidence>
<feature type="region of interest" description="Disordered" evidence="1">
    <location>
        <begin position="105"/>
        <end position="153"/>
    </location>
</feature>
<dbReference type="InterPro" id="IPR011990">
    <property type="entry name" value="TPR-like_helical_dom_sf"/>
</dbReference>
<feature type="transmembrane region" description="Helical" evidence="2">
    <location>
        <begin position="476"/>
        <end position="495"/>
    </location>
</feature>
<dbReference type="CDD" id="cd00118">
    <property type="entry name" value="LysM"/>
    <property type="match status" value="1"/>
</dbReference>
<feature type="compositionally biased region" description="Pro residues" evidence="1">
    <location>
        <begin position="447"/>
        <end position="459"/>
    </location>
</feature>
<feature type="region of interest" description="Disordered" evidence="1">
    <location>
        <begin position="518"/>
        <end position="547"/>
    </location>
</feature>
<dbReference type="InterPro" id="IPR018392">
    <property type="entry name" value="LysM"/>
</dbReference>
<feature type="region of interest" description="Disordered" evidence="1">
    <location>
        <begin position="765"/>
        <end position="789"/>
    </location>
</feature>
<feature type="compositionally biased region" description="Low complexity" evidence="1">
    <location>
        <begin position="271"/>
        <end position="282"/>
    </location>
</feature>
<dbReference type="Gene3D" id="3.10.350.10">
    <property type="entry name" value="LysM domain"/>
    <property type="match status" value="1"/>
</dbReference>
<feature type="compositionally biased region" description="Acidic residues" evidence="1">
    <location>
        <begin position="361"/>
        <end position="379"/>
    </location>
</feature>
<dbReference type="NCBIfam" id="TIGR03504">
    <property type="entry name" value="FimV_Cterm"/>
    <property type="match status" value="1"/>
</dbReference>
<keyword evidence="5" id="KW-1185">Reference proteome</keyword>
<name>A0A0F7JWE4_9GAMM</name>
<feature type="compositionally biased region" description="Acidic residues" evidence="1">
    <location>
        <begin position="765"/>
        <end position="774"/>
    </location>
</feature>
<reference evidence="4 5" key="1">
    <citation type="journal article" date="2015" name="Genome Announc.">
        <title>Complete Genome Sequence of Sedimenticola thiotaurini Strain SIP-G1, a Polyphosphate- and Polyhydroxyalkanoate-Accumulating Sulfur-Oxidizing Gammaproteobacterium Isolated from Salt Marsh Sediments.</title>
        <authorList>
            <person name="Flood B.E."/>
            <person name="Jones D.S."/>
            <person name="Bailey J.V."/>
        </authorList>
    </citation>
    <scope>NUCLEOTIDE SEQUENCE [LARGE SCALE GENOMIC DNA]</scope>
    <source>
        <strain evidence="4 5">SIP-G1</strain>
    </source>
</reference>
<dbReference type="InterPro" id="IPR036779">
    <property type="entry name" value="LysM_dom_sf"/>
</dbReference>
<dbReference type="Pfam" id="PF14559">
    <property type="entry name" value="TPR_19"/>
    <property type="match status" value="1"/>
</dbReference>
<keyword evidence="2" id="KW-0812">Transmembrane</keyword>
<dbReference type="RefSeq" id="WP_046858927.1">
    <property type="nucleotide sequence ID" value="NZ_CP011412.1"/>
</dbReference>
<dbReference type="AlphaFoldDB" id="A0A0F7JWE4"/>
<sequence length="935" mass="100722">MNQYFDAEIDLLSVDQDEIADINVTLASPEAFRRSGLERPFILSKLRFKAEETADGKAVIRVSSRDPIREPFLNFLVEVNWPKGKLLREYTVLLDPPVTLDRRPAAVQQAPMQSAPTRQASAPAATSGGSSAVTPSDVAWAGGPSATEYGPTQRNDTLWGIARQVRTEGATMVQMMIALQRANPQAFIDQNINNLKVGQILRIPKAEEVLELSRREASIAYQEQLQDWQADSKPTEMAADETTADQSVAMDSTAPATPEPEAELKIASARPSGEGEAGPSEGTGPGAELERLRQDLIASEEAKEAALQEAENVRSRVEDLESQLEDLQRLLTLKSEQLSRLQAGVAADSPVTPEESPVISEDTEAAPEAEAESEAEAEVAPEASGMDQEILLPAEGDSADADAPVIMDEETVAPDTSAESEQMSSSIMEETESTAVMEQEPAEPVVQPEPEPKPTPAPAPAKEQGLLDMITGDTTMLGVAVAGIVVLLALLWVAISRRRSSSADFQESILISTIDEGDSEQVAADVAPEAPSHPTEETSFLSDFSPSDIDALQDETGEVDPLAEADVYIAYGRYQQAEELIRQAMEKSPDREELKFKLLEILYATKDKDAFVELAESAAADGLDKKDPAAWGKIASMGAQLAAGHALFAGAAQAGQSELDEDELTSLENELGLDNGLDLDEPSSTVDLDATEELESVSALDMEKHSEFTDLEDLNDLSLDSELLQSNLDEISTDLGFDSEDSAQPSVPEADDEVLSLDDVEGLELGDDFGLDQTEDSKEADADTDLTLSDMDVDGALSIEDPLESAEADELKLDAESKAEELGDAVLDFSDSLSLEEGDSQMFDSLELDAESEETSLDLDESFSLDDLAEEGDSEVQLEDSDQDLADEINTKLDLARAYVEMEDAEGARSILDEVVKEGNEGQQAEARKLLDQIS</sequence>
<dbReference type="InterPro" id="IPR020012">
    <property type="entry name" value="LysM_FimV"/>
</dbReference>
<dbReference type="PROSITE" id="PS51782">
    <property type="entry name" value="LYSM"/>
    <property type="match status" value="1"/>
</dbReference>
<dbReference type="InterPro" id="IPR020011">
    <property type="entry name" value="FimV_C"/>
</dbReference>
<feature type="region of interest" description="Disordered" evidence="1">
    <location>
        <begin position="227"/>
        <end position="305"/>
    </location>
</feature>
<dbReference type="InterPro" id="IPR057840">
    <property type="entry name" value="FimV_N"/>
</dbReference>
<feature type="compositionally biased region" description="Polar residues" evidence="1">
    <location>
        <begin position="110"/>
        <end position="119"/>
    </location>
</feature>
<dbReference type="SUPFAM" id="SSF48452">
    <property type="entry name" value="TPR-like"/>
    <property type="match status" value="1"/>
</dbReference>
<feature type="region of interest" description="Disordered" evidence="1">
    <location>
        <begin position="342"/>
        <end position="460"/>
    </location>
</feature>
<evidence type="ECO:0000256" key="1">
    <source>
        <dbReference type="SAM" id="MobiDB-lite"/>
    </source>
</evidence>
<organism evidence="4 5">
    <name type="scientific">Sedimenticola thiotaurini</name>
    <dbReference type="NCBI Taxonomy" id="1543721"/>
    <lineage>
        <taxon>Bacteria</taxon>
        <taxon>Pseudomonadati</taxon>
        <taxon>Pseudomonadota</taxon>
        <taxon>Gammaproteobacteria</taxon>
        <taxon>Chromatiales</taxon>
        <taxon>Sedimenticolaceae</taxon>
        <taxon>Sedimenticola</taxon>
    </lineage>
</organism>
<evidence type="ECO:0000313" key="4">
    <source>
        <dbReference type="EMBL" id="AKH19992.1"/>
    </source>
</evidence>
<evidence type="ECO:0000259" key="3">
    <source>
        <dbReference type="PROSITE" id="PS51782"/>
    </source>
</evidence>